<evidence type="ECO:0000256" key="1">
    <source>
        <dbReference type="SAM" id="Phobius"/>
    </source>
</evidence>
<feature type="transmembrane region" description="Helical" evidence="1">
    <location>
        <begin position="15"/>
        <end position="35"/>
    </location>
</feature>
<keyword evidence="3" id="KW-1185">Reference proteome</keyword>
<evidence type="ECO:0000313" key="2">
    <source>
        <dbReference type="EMBL" id="MBT9293321.1"/>
    </source>
</evidence>
<organism evidence="2 3">
    <name type="scientific">Prosthecodimorpha staleyi</name>
    <dbReference type="NCBI Taxonomy" id="2840188"/>
    <lineage>
        <taxon>Bacteria</taxon>
        <taxon>Pseudomonadati</taxon>
        <taxon>Pseudomonadota</taxon>
        <taxon>Alphaproteobacteria</taxon>
        <taxon>Hyphomicrobiales</taxon>
        <taxon>Ancalomicrobiaceae</taxon>
        <taxon>Prosthecodimorpha</taxon>
    </lineage>
</organism>
<keyword evidence="1" id="KW-0472">Membrane</keyword>
<keyword evidence="1" id="KW-1133">Transmembrane helix</keyword>
<gene>
    <name evidence="2" type="ORF">KL771_27965</name>
</gene>
<dbReference type="AlphaFoldDB" id="A0A947DAU0"/>
<keyword evidence="1" id="KW-0812">Transmembrane</keyword>
<feature type="transmembrane region" description="Helical" evidence="1">
    <location>
        <begin position="47"/>
        <end position="68"/>
    </location>
</feature>
<proteinExistence type="predicted"/>
<evidence type="ECO:0000313" key="3">
    <source>
        <dbReference type="Proteomes" id="UP000766595"/>
    </source>
</evidence>
<dbReference type="EMBL" id="JAHHZF010000031">
    <property type="protein sequence ID" value="MBT9293321.1"/>
    <property type="molecule type" value="Genomic_DNA"/>
</dbReference>
<accession>A0A947DAU0</accession>
<dbReference type="Proteomes" id="UP000766595">
    <property type="component" value="Unassembled WGS sequence"/>
</dbReference>
<reference evidence="2 3" key="1">
    <citation type="submission" date="2021-06" db="EMBL/GenBank/DDBJ databases">
        <authorList>
            <person name="Grouzdev D.S."/>
            <person name="Koziaeva V."/>
        </authorList>
    </citation>
    <scope>NUCLEOTIDE SEQUENCE [LARGE SCALE GENOMIC DNA]</scope>
    <source>
        <strain evidence="2 3">22</strain>
    </source>
</reference>
<protein>
    <submittedName>
        <fullName evidence="2">Uncharacterized protein</fullName>
    </submittedName>
</protein>
<sequence>MDPIDTKPWWASRTIIGQVMQLVSIVAGALLGIQVDPATQALVVDQVTAFACAAVTLVGTGITIWGRLRASRKIG</sequence>
<comment type="caution">
    <text evidence="2">The sequence shown here is derived from an EMBL/GenBank/DDBJ whole genome shotgun (WGS) entry which is preliminary data.</text>
</comment>
<name>A0A947DAU0_9HYPH</name>
<dbReference type="RefSeq" id="WP_261971809.1">
    <property type="nucleotide sequence ID" value="NZ_JAHHZF010000031.1"/>
</dbReference>